<evidence type="ECO:0000313" key="1">
    <source>
        <dbReference type="EMBL" id="PPJ80349.1"/>
    </source>
</evidence>
<gene>
    <name evidence="1" type="ORF">CV021_00340</name>
</gene>
<dbReference type="Proteomes" id="UP000238775">
    <property type="component" value="Unassembled WGS sequence"/>
</dbReference>
<feature type="non-terminal residue" evidence="1">
    <location>
        <position position="31"/>
    </location>
</feature>
<comment type="caution">
    <text evidence="1">The sequence shown here is derived from an EMBL/GenBank/DDBJ whole genome shotgun (WGS) entry which is preliminary data.</text>
</comment>
<protein>
    <submittedName>
        <fullName evidence="1">Vgr related protein</fullName>
    </submittedName>
</protein>
<organism evidence="1 2">
    <name type="scientific">Staphylococcus aureus</name>
    <dbReference type="NCBI Taxonomy" id="1280"/>
    <lineage>
        <taxon>Bacteria</taxon>
        <taxon>Bacillati</taxon>
        <taxon>Bacillota</taxon>
        <taxon>Bacilli</taxon>
        <taxon>Bacillales</taxon>
        <taxon>Staphylococcaceae</taxon>
        <taxon>Staphylococcus</taxon>
    </lineage>
</organism>
<accession>A0A7Z1N8U6</accession>
<reference evidence="1 2" key="1">
    <citation type="submission" date="2017-11" db="EMBL/GenBank/DDBJ databases">
        <authorList>
            <person name="Founou R.C."/>
            <person name="Founou L."/>
            <person name="Allam M."/>
            <person name="Ismail A."/>
            <person name="Essack S.Y."/>
        </authorList>
    </citation>
    <scope>NUCLEOTIDE SEQUENCE [LARGE SCALE GENOMIC DNA]</scope>
    <source>
        <strain evidence="1 2">G703N2B1</strain>
    </source>
</reference>
<dbReference type="EMBL" id="PGWZ01000068">
    <property type="protein sequence ID" value="PPJ80349.1"/>
    <property type="molecule type" value="Genomic_DNA"/>
</dbReference>
<proteinExistence type="predicted"/>
<evidence type="ECO:0000313" key="2">
    <source>
        <dbReference type="Proteomes" id="UP000238775"/>
    </source>
</evidence>
<name>A0A7Z1N8U6_STAAU</name>
<sequence length="31" mass="3492">MTSRPLTLEEAALARTMFGDGIAYDRVRVHN</sequence>
<dbReference type="AlphaFoldDB" id="A0A7Z1N8U6"/>